<feature type="transmembrane region" description="Helical" evidence="1">
    <location>
        <begin position="145"/>
        <end position="163"/>
    </location>
</feature>
<evidence type="ECO:0000313" key="3">
    <source>
        <dbReference type="EMBL" id="CAF1619789.1"/>
    </source>
</evidence>
<comment type="caution">
    <text evidence="3">The sequence shown here is derived from an EMBL/GenBank/DDBJ whole genome shotgun (WGS) entry which is preliminary data.</text>
</comment>
<feature type="transmembrane region" description="Helical" evidence="1">
    <location>
        <begin position="58"/>
        <end position="76"/>
    </location>
</feature>
<keyword evidence="1" id="KW-0472">Membrane</keyword>
<dbReference type="Proteomes" id="UP000663834">
    <property type="component" value="Unassembled WGS sequence"/>
</dbReference>
<evidence type="ECO:0000313" key="2">
    <source>
        <dbReference type="EMBL" id="CAF1298447.1"/>
    </source>
</evidence>
<dbReference type="EMBL" id="CAJOBJ010007017">
    <property type="protein sequence ID" value="CAF4075524.1"/>
    <property type="molecule type" value="Genomic_DNA"/>
</dbReference>
<dbReference type="PANTHER" id="PTHR36535">
    <property type="entry name" value="YALI0E30327P"/>
    <property type="match status" value="1"/>
</dbReference>
<dbReference type="EMBL" id="CAJNOV010018430">
    <property type="protein sequence ID" value="CAF1619789.1"/>
    <property type="molecule type" value="Genomic_DNA"/>
</dbReference>
<keyword evidence="1" id="KW-1133">Transmembrane helix</keyword>
<organism evidence="3 6">
    <name type="scientific">Rotaria magnacalcarata</name>
    <dbReference type="NCBI Taxonomy" id="392030"/>
    <lineage>
        <taxon>Eukaryota</taxon>
        <taxon>Metazoa</taxon>
        <taxon>Spiralia</taxon>
        <taxon>Gnathifera</taxon>
        <taxon>Rotifera</taxon>
        <taxon>Eurotatoria</taxon>
        <taxon>Bdelloidea</taxon>
        <taxon>Philodinida</taxon>
        <taxon>Philodinidae</taxon>
        <taxon>Rotaria</taxon>
    </lineage>
</organism>
<dbReference type="EMBL" id="CAJNOW010000928">
    <property type="protein sequence ID" value="CAF1298447.1"/>
    <property type="molecule type" value="Genomic_DNA"/>
</dbReference>
<dbReference type="AlphaFoldDB" id="A0A816C8G1"/>
<feature type="transmembrane region" description="Helical" evidence="1">
    <location>
        <begin position="88"/>
        <end position="110"/>
    </location>
</feature>
<name>A0A816C8G1_9BILA</name>
<gene>
    <name evidence="4" type="ORF">BYL167_LOCUS14273</name>
    <name evidence="3" type="ORF">CJN711_LOCUS37734</name>
    <name evidence="5" type="ORF">GIL414_LOCUS15761</name>
    <name evidence="2" type="ORF">KQP761_LOCUS4645</name>
</gene>
<proteinExistence type="predicted"/>
<dbReference type="Proteomes" id="UP000681720">
    <property type="component" value="Unassembled WGS sequence"/>
</dbReference>
<evidence type="ECO:0000313" key="4">
    <source>
        <dbReference type="EMBL" id="CAF4011837.1"/>
    </source>
</evidence>
<evidence type="ECO:0000313" key="5">
    <source>
        <dbReference type="EMBL" id="CAF4075524.1"/>
    </source>
</evidence>
<evidence type="ECO:0000256" key="1">
    <source>
        <dbReference type="SAM" id="Phobius"/>
    </source>
</evidence>
<evidence type="ECO:0000313" key="6">
    <source>
        <dbReference type="Proteomes" id="UP000663855"/>
    </source>
</evidence>
<dbReference type="PANTHER" id="PTHR36535:SF1">
    <property type="entry name" value="DUF1772 DOMAIN-CONTAINING PROTEIN"/>
    <property type="match status" value="1"/>
</dbReference>
<evidence type="ECO:0008006" key="7">
    <source>
        <dbReference type="Google" id="ProtNLM"/>
    </source>
</evidence>
<sequence>MSSTAVSILDHLDKVAVLSAGLFAGTALYMTIGEVPAMRAIGGDIQWRFFPYMYERAAVSQASLAVIAGVAGVLHGTRIVRAPSDRNLWIAAGTIFIGIIPYTVICMLPTNLRIINDNKRIQAGSESQIDSATQKKLLDKWTSLHLVRTVGSLVGFTAMAFGLSQHKSLLLRW</sequence>
<dbReference type="Proteomes" id="UP000681967">
    <property type="component" value="Unassembled WGS sequence"/>
</dbReference>
<dbReference type="InterPro" id="IPR013901">
    <property type="entry name" value="Anthrone_oxy"/>
</dbReference>
<accession>A0A816C8G1</accession>
<dbReference type="OrthoDB" id="5954308at2759"/>
<keyword evidence="1" id="KW-0812">Transmembrane</keyword>
<dbReference type="Proteomes" id="UP000663855">
    <property type="component" value="Unassembled WGS sequence"/>
</dbReference>
<dbReference type="Pfam" id="PF08592">
    <property type="entry name" value="Anthrone_oxy"/>
    <property type="match status" value="1"/>
</dbReference>
<dbReference type="EMBL" id="CAJOBH010005054">
    <property type="protein sequence ID" value="CAF4011837.1"/>
    <property type="molecule type" value="Genomic_DNA"/>
</dbReference>
<feature type="transmembrane region" description="Helical" evidence="1">
    <location>
        <begin position="15"/>
        <end position="37"/>
    </location>
</feature>
<reference evidence="3" key="1">
    <citation type="submission" date="2021-02" db="EMBL/GenBank/DDBJ databases">
        <authorList>
            <person name="Nowell W R."/>
        </authorList>
    </citation>
    <scope>NUCLEOTIDE SEQUENCE</scope>
</reference>
<protein>
    <recommendedName>
        <fullName evidence="7">DUF1772-domain-containing protein</fullName>
    </recommendedName>
</protein>